<dbReference type="InterPro" id="IPR050879">
    <property type="entry name" value="Acyltransferase_3"/>
</dbReference>
<evidence type="ECO:0000313" key="4">
    <source>
        <dbReference type="Proteomes" id="UP000552241"/>
    </source>
</evidence>
<accession>A0A838ZSX9</accession>
<dbReference type="GO" id="GO:0009103">
    <property type="term" value="P:lipopolysaccharide biosynthetic process"/>
    <property type="evidence" value="ECO:0007669"/>
    <property type="project" value="TreeGrafter"/>
</dbReference>
<evidence type="ECO:0000313" key="3">
    <source>
        <dbReference type="EMBL" id="MBA5630086.1"/>
    </source>
</evidence>
<gene>
    <name evidence="3" type="ORF">HU137_09910</name>
</gene>
<dbReference type="GO" id="GO:0016747">
    <property type="term" value="F:acyltransferase activity, transferring groups other than amino-acyl groups"/>
    <property type="evidence" value="ECO:0007669"/>
    <property type="project" value="InterPro"/>
</dbReference>
<feature type="transmembrane region" description="Helical" evidence="1">
    <location>
        <begin position="203"/>
        <end position="221"/>
    </location>
</feature>
<feature type="transmembrane region" description="Helical" evidence="1">
    <location>
        <begin position="12"/>
        <end position="31"/>
    </location>
</feature>
<dbReference type="PANTHER" id="PTHR23028:SF53">
    <property type="entry name" value="ACYL_TRANSF_3 DOMAIN-CONTAINING PROTEIN"/>
    <property type="match status" value="1"/>
</dbReference>
<dbReference type="PANTHER" id="PTHR23028">
    <property type="entry name" value="ACETYLTRANSFERASE"/>
    <property type="match status" value="1"/>
</dbReference>
<protein>
    <submittedName>
        <fullName evidence="3">Acyltransferase</fullName>
    </submittedName>
</protein>
<organism evidence="3 4">
    <name type="scientific">Moheibacter lacus</name>
    <dbReference type="NCBI Taxonomy" id="2745851"/>
    <lineage>
        <taxon>Bacteria</taxon>
        <taxon>Pseudomonadati</taxon>
        <taxon>Bacteroidota</taxon>
        <taxon>Flavobacteriia</taxon>
        <taxon>Flavobacteriales</taxon>
        <taxon>Weeksellaceae</taxon>
        <taxon>Moheibacter</taxon>
    </lineage>
</organism>
<sequence length="360" mass="42853">MKQPLSQLPNLNSLRFFLALFVILYHLPQFCENRGFPFFKDWSIFHKGTEAVYVFFSLSGFLIIRQLYDEKRKTNHVNLKRFYLNRILRIFPLYYLVLIFGILYYAVILPQLGMLDAHDFPIKESLLFGFTFLANVLETFKPGGILEILWSISIEEQFYILIAPVFLLIKNKRILTFLITFSIVYFFFYNYTGLEWLRKFKMLYYYFSVSGIIAILSLKFPDFKLPKILGFSILTLFILYFFTPLFEGLSDALYHLISMILFPMVIWILSQKSIPVFDSKILNHLGKISYGIYMYHAIAMQIVGFIFLKIIDFRMINDSIFILIFYGTVILFTIIMSHFSYHYFEKYFLKMKKSYLKSQS</sequence>
<feature type="transmembrane region" description="Helical" evidence="1">
    <location>
        <begin position="51"/>
        <end position="68"/>
    </location>
</feature>
<keyword evidence="1" id="KW-0812">Transmembrane</keyword>
<feature type="transmembrane region" description="Helical" evidence="1">
    <location>
        <begin position="174"/>
        <end position="191"/>
    </location>
</feature>
<keyword evidence="4" id="KW-1185">Reference proteome</keyword>
<keyword evidence="3" id="KW-0012">Acyltransferase</keyword>
<keyword evidence="3" id="KW-0808">Transferase</keyword>
<feature type="domain" description="Acyltransferase 3" evidence="2">
    <location>
        <begin position="10"/>
        <end position="336"/>
    </location>
</feature>
<dbReference type="GO" id="GO:0016020">
    <property type="term" value="C:membrane"/>
    <property type="evidence" value="ECO:0007669"/>
    <property type="project" value="TreeGrafter"/>
</dbReference>
<comment type="caution">
    <text evidence="3">The sequence shown here is derived from an EMBL/GenBank/DDBJ whole genome shotgun (WGS) entry which is preliminary data.</text>
</comment>
<name>A0A838ZSX9_9FLAO</name>
<feature type="transmembrane region" description="Helical" evidence="1">
    <location>
        <begin position="252"/>
        <end position="269"/>
    </location>
</feature>
<feature type="transmembrane region" description="Helical" evidence="1">
    <location>
        <begin position="148"/>
        <end position="169"/>
    </location>
</feature>
<feature type="transmembrane region" description="Helical" evidence="1">
    <location>
        <begin position="228"/>
        <end position="246"/>
    </location>
</feature>
<keyword evidence="1" id="KW-0472">Membrane</keyword>
<proteinExistence type="predicted"/>
<reference evidence="3 4" key="1">
    <citation type="submission" date="2020-07" db="EMBL/GenBank/DDBJ databases">
        <title>Moheibacter lacus sp. nov., a member of the family Flavobacteriaceae isolated from freshwater lake sediment.</title>
        <authorList>
            <person name="Liu Y."/>
        </authorList>
    </citation>
    <scope>NUCLEOTIDE SEQUENCE [LARGE SCALE GENOMIC DNA]</scope>
    <source>
        <strain evidence="3 4">BDHS18</strain>
    </source>
</reference>
<dbReference type="EMBL" id="JACDZE010000003">
    <property type="protein sequence ID" value="MBA5630086.1"/>
    <property type="molecule type" value="Genomic_DNA"/>
</dbReference>
<evidence type="ECO:0000259" key="2">
    <source>
        <dbReference type="Pfam" id="PF01757"/>
    </source>
</evidence>
<evidence type="ECO:0000256" key="1">
    <source>
        <dbReference type="SAM" id="Phobius"/>
    </source>
</evidence>
<dbReference type="InterPro" id="IPR002656">
    <property type="entry name" value="Acyl_transf_3_dom"/>
</dbReference>
<feature type="transmembrane region" description="Helical" evidence="1">
    <location>
        <begin position="88"/>
        <end position="107"/>
    </location>
</feature>
<dbReference type="AlphaFoldDB" id="A0A838ZSX9"/>
<feature type="transmembrane region" description="Helical" evidence="1">
    <location>
        <begin position="290"/>
        <end position="308"/>
    </location>
</feature>
<feature type="transmembrane region" description="Helical" evidence="1">
    <location>
        <begin position="320"/>
        <end position="344"/>
    </location>
</feature>
<dbReference type="Pfam" id="PF01757">
    <property type="entry name" value="Acyl_transf_3"/>
    <property type="match status" value="1"/>
</dbReference>
<keyword evidence="1" id="KW-1133">Transmembrane helix</keyword>
<dbReference type="Proteomes" id="UP000552241">
    <property type="component" value="Unassembled WGS sequence"/>
</dbReference>